<evidence type="ECO:0000256" key="1">
    <source>
        <dbReference type="SAM" id="MobiDB-lite"/>
    </source>
</evidence>
<feature type="compositionally biased region" description="Polar residues" evidence="1">
    <location>
        <begin position="89"/>
        <end position="99"/>
    </location>
</feature>
<accession>A0A067H1M0</accession>
<feature type="compositionally biased region" description="Basic and acidic residues" evidence="1">
    <location>
        <begin position="877"/>
        <end position="887"/>
    </location>
</feature>
<feature type="region of interest" description="Disordered" evidence="1">
    <location>
        <begin position="839"/>
        <end position="912"/>
    </location>
</feature>
<proteinExistence type="predicted"/>
<gene>
    <name evidence="3" type="ORF">CISIN_1g0000341mg</name>
</gene>
<feature type="region of interest" description="Disordered" evidence="1">
    <location>
        <begin position="1"/>
        <end position="116"/>
    </location>
</feature>
<protein>
    <recommendedName>
        <fullName evidence="2">DUF4704 domain-containing protein</fullName>
    </recommendedName>
</protein>
<dbReference type="SUPFAM" id="SSF49899">
    <property type="entry name" value="Concanavalin A-like lectins/glucanases"/>
    <property type="match status" value="1"/>
</dbReference>
<organism evidence="3 4">
    <name type="scientific">Citrus sinensis</name>
    <name type="common">Sweet orange</name>
    <name type="synonym">Citrus aurantium var. sinensis</name>
    <dbReference type="NCBI Taxonomy" id="2711"/>
    <lineage>
        <taxon>Eukaryota</taxon>
        <taxon>Viridiplantae</taxon>
        <taxon>Streptophyta</taxon>
        <taxon>Embryophyta</taxon>
        <taxon>Tracheophyta</taxon>
        <taxon>Spermatophyta</taxon>
        <taxon>Magnoliopsida</taxon>
        <taxon>eudicotyledons</taxon>
        <taxon>Gunneridae</taxon>
        <taxon>Pentapetalae</taxon>
        <taxon>rosids</taxon>
        <taxon>malvids</taxon>
        <taxon>Sapindales</taxon>
        <taxon>Rutaceae</taxon>
        <taxon>Aurantioideae</taxon>
        <taxon>Citrus</taxon>
    </lineage>
</organism>
<feature type="non-terminal residue" evidence="3">
    <location>
        <position position="1145"/>
    </location>
</feature>
<feature type="domain" description="DUF4704" evidence="2">
    <location>
        <begin position="1038"/>
        <end position="1145"/>
    </location>
</feature>
<dbReference type="Proteomes" id="UP000027120">
    <property type="component" value="Unassembled WGS sequence"/>
</dbReference>
<feature type="domain" description="DUF4704" evidence="2">
    <location>
        <begin position="655"/>
        <end position="834"/>
    </location>
</feature>
<sequence>MEEEEEKSKRVEETSGKDSDAPQGVSVVQDRVEASNQENINASSGGESNNVVLQGADSVSTEVDDDQFEQVSLKDQDNGGFFYGETEDTSQSQYDSSPMTEPRHDRSISSHGPEITGYEIKQSMSSTSLDSYYYGDVGYSPMGSPPKPKPKTVMPNVSPELLHLVDSAIMGKPESLDKLKNIVCGVESFGTGEEAESIAFLVVDSLLATMGGVESFEDEDNNPPSVMLNSRAAIVAGDLIPSLPWVGDSKVYMSPRTRMVRGLLAILRACTRNRAMCSMAGLLGVLLRSAENIFTRDIDSTDQFRWDGTPLCYCIQYLAGHSLSVVDLHRWLQVITKTLTTVWATRLMLSLEKAMAGKESRGPACTFEFDGESSGLLGPGESRWPFTNGYALATWIYIESFADTLNTATAAAAIAAAAAAKSGKSSAMSAAAAASALAGEGTAHMPRLFSFLTADNQGIEAYFHAQFLVVETASGKGKKASLHFTHAFKPQCWYFIGLEHTCKQGLLGKAESELRLYIDGSLYESRPFEFPRISKPLAFCCIGTNPPPTIAGLQRRRRQCPLFAEMGPIYIFKEPIGPERMARLASRGGDVLPSFGHGAGIPWLATNDHLQNMAEEISLLDAEIGGHIHLLYHPLLLSGRYCPDASPSGAAVVSLCQSQKSNHALKVQLFSTLLLDLRIWSLCSYGLQKKLLSSLADMVFTESSVMRDANAIQMLLDGCRRCYWTIREKDSVNTFSLDEAMRPMGEVNALVDELLVIIELLIGATPPSLAAEDVCRLLGFLVDCPQPNQVARVLHLIYRLVVQPNTARAQRFAETFLASGGIESLLVLLQKEAKAGDHSVPVPVTKSDESPSVQGTEPDSESANLERSEDDIVGSQKESDSQEKDSESQPFNTDRGPVAISNTEKIERTSSVSENPFVKDLGGISLSISADNARNNVYNIDKSDGIIVAIIELLGALISAGHLKVGSSTPSDVASNFPSIGLHERGGTMFDDKVSLLLFALQKAFQAAPNRLMTGNVYTALLGASMNTSAVATEDGLNFYDSRHRFEHSQLLLVLLHSIPYASRALQSRALQDLLILACSHPENRNSLTMMEEWPEWILEILISNYEMGASKQSSSPSLGDIEDLIHNFLIIMLEHSMRQKDGWK</sequence>
<dbReference type="PANTHER" id="PTHR13743:SF157">
    <property type="entry name" value="BEACH DOMAIN-CONTAINING PROTEIN C2"/>
    <property type="match status" value="1"/>
</dbReference>
<evidence type="ECO:0000313" key="4">
    <source>
        <dbReference type="Proteomes" id="UP000027120"/>
    </source>
</evidence>
<name>A0A067H1M0_CITSI</name>
<evidence type="ECO:0000259" key="2">
    <source>
        <dbReference type="Pfam" id="PF15787"/>
    </source>
</evidence>
<dbReference type="EMBL" id="KK784873">
    <property type="protein sequence ID" value="KDO85898.1"/>
    <property type="molecule type" value="Genomic_DNA"/>
</dbReference>
<dbReference type="AlphaFoldDB" id="A0A067H1M0"/>
<feature type="compositionally biased region" description="Polar residues" evidence="1">
    <location>
        <begin position="34"/>
        <end position="61"/>
    </location>
</feature>
<dbReference type="Pfam" id="PF15787">
    <property type="entry name" value="DUF4704"/>
    <property type="match status" value="2"/>
</dbReference>
<keyword evidence="4" id="KW-1185">Reference proteome</keyword>
<reference evidence="3 4" key="1">
    <citation type="submission" date="2014-04" db="EMBL/GenBank/DDBJ databases">
        <authorList>
            <consortium name="International Citrus Genome Consortium"/>
            <person name="Gmitter F."/>
            <person name="Chen C."/>
            <person name="Farmerie W."/>
            <person name="Harkins T."/>
            <person name="Desany B."/>
            <person name="Mohiuddin M."/>
            <person name="Kodira C."/>
            <person name="Borodovsky M."/>
            <person name="Lomsadze A."/>
            <person name="Burns P."/>
            <person name="Jenkins J."/>
            <person name="Prochnik S."/>
            <person name="Shu S."/>
            <person name="Chapman J."/>
            <person name="Pitluck S."/>
            <person name="Schmutz J."/>
            <person name="Rokhsar D."/>
        </authorList>
    </citation>
    <scope>NUCLEOTIDE SEQUENCE</scope>
</reference>
<dbReference type="InterPro" id="IPR013320">
    <property type="entry name" value="ConA-like_dom_sf"/>
</dbReference>
<feature type="compositionally biased region" description="Polar residues" evidence="1">
    <location>
        <begin position="850"/>
        <end position="865"/>
    </location>
</feature>
<dbReference type="InterPro" id="IPR031570">
    <property type="entry name" value="NBEA/BDCP_DUF4704"/>
</dbReference>
<evidence type="ECO:0000313" key="3">
    <source>
        <dbReference type="EMBL" id="KDO85898.1"/>
    </source>
</evidence>
<feature type="compositionally biased region" description="Basic and acidic residues" evidence="1">
    <location>
        <begin position="1"/>
        <end position="20"/>
    </location>
</feature>
<dbReference type="PANTHER" id="PTHR13743">
    <property type="entry name" value="BEIGE/BEACH-RELATED"/>
    <property type="match status" value="1"/>
</dbReference>
<dbReference type="InterPro" id="IPR050865">
    <property type="entry name" value="BEACH_Domain"/>
</dbReference>